<dbReference type="GO" id="GO:0046872">
    <property type="term" value="F:metal ion binding"/>
    <property type="evidence" value="ECO:0007669"/>
    <property type="project" value="UniProtKB-KW"/>
</dbReference>
<keyword evidence="8" id="KW-1185">Reference proteome</keyword>
<dbReference type="GO" id="GO:0070006">
    <property type="term" value="F:metalloaminopeptidase activity"/>
    <property type="evidence" value="ECO:0007669"/>
    <property type="project" value="InterPro"/>
</dbReference>
<gene>
    <name evidence="7" type="ORF">FHS83_000800</name>
</gene>
<dbReference type="InterPro" id="IPR000587">
    <property type="entry name" value="Creatinase_N"/>
</dbReference>
<keyword evidence="7" id="KW-0645">Protease</keyword>
<dbReference type="InterPro" id="IPR050422">
    <property type="entry name" value="X-Pro_aminopeptidase_P"/>
</dbReference>
<proteinExistence type="inferred from homology"/>
<evidence type="ECO:0000259" key="6">
    <source>
        <dbReference type="Pfam" id="PF16188"/>
    </source>
</evidence>
<dbReference type="PANTHER" id="PTHR43763">
    <property type="entry name" value="XAA-PRO AMINOPEPTIDASE 1"/>
    <property type="match status" value="1"/>
</dbReference>
<dbReference type="Gene3D" id="3.40.350.10">
    <property type="entry name" value="Creatinase/prolidase N-terminal domain"/>
    <property type="match status" value="2"/>
</dbReference>
<dbReference type="InterPro" id="IPR036005">
    <property type="entry name" value="Creatinase/aminopeptidase-like"/>
</dbReference>
<dbReference type="CDD" id="cd01085">
    <property type="entry name" value="APP"/>
    <property type="match status" value="1"/>
</dbReference>
<dbReference type="Gene3D" id="3.90.230.10">
    <property type="entry name" value="Creatinase/methionine aminopeptidase superfamily"/>
    <property type="match status" value="1"/>
</dbReference>
<feature type="domain" description="Creatinase N-terminal" evidence="5">
    <location>
        <begin position="20"/>
        <end position="140"/>
    </location>
</feature>
<dbReference type="InterPro" id="IPR032416">
    <property type="entry name" value="Peptidase_M24_C"/>
</dbReference>
<evidence type="ECO:0000259" key="4">
    <source>
        <dbReference type="Pfam" id="PF00557"/>
    </source>
</evidence>
<dbReference type="AlphaFoldDB" id="A0A846MWN5"/>
<dbReference type="Proteomes" id="UP000570514">
    <property type="component" value="Unassembled WGS sequence"/>
</dbReference>
<dbReference type="Pfam" id="PF16188">
    <property type="entry name" value="Peptidase_M24_C"/>
    <property type="match status" value="1"/>
</dbReference>
<keyword evidence="7" id="KW-0031">Aminopeptidase</keyword>
<feature type="domain" description="Peptidase M24 C-terminal" evidence="6">
    <location>
        <begin position="545"/>
        <end position="604"/>
    </location>
</feature>
<keyword evidence="2" id="KW-0479">Metal-binding</keyword>
<dbReference type="Pfam" id="PF00557">
    <property type="entry name" value="Peptidase_M24"/>
    <property type="match status" value="1"/>
</dbReference>
<dbReference type="InterPro" id="IPR033740">
    <property type="entry name" value="Pept_M24B"/>
</dbReference>
<dbReference type="RefSeq" id="WP_208414216.1">
    <property type="nucleotide sequence ID" value="NZ_BAAADC010000001.1"/>
</dbReference>
<dbReference type="Pfam" id="PF01321">
    <property type="entry name" value="Creatinase_N"/>
    <property type="match status" value="1"/>
</dbReference>
<dbReference type="PANTHER" id="PTHR43763:SF6">
    <property type="entry name" value="XAA-PRO AMINOPEPTIDASE 1"/>
    <property type="match status" value="1"/>
</dbReference>
<dbReference type="EMBL" id="JAASRM010000001">
    <property type="protein sequence ID" value="NIK87482.1"/>
    <property type="molecule type" value="Genomic_DNA"/>
</dbReference>
<comment type="caution">
    <text evidence="7">The sequence shown here is derived from an EMBL/GenBank/DDBJ whole genome shotgun (WGS) entry which is preliminary data.</text>
</comment>
<reference evidence="7 8" key="1">
    <citation type="submission" date="2020-03" db="EMBL/GenBank/DDBJ databases">
        <title>Genomic Encyclopedia of Type Strains, Phase IV (KMG-IV): sequencing the most valuable type-strain genomes for metagenomic binning, comparative biology and taxonomic classification.</title>
        <authorList>
            <person name="Goeker M."/>
        </authorList>
    </citation>
    <scope>NUCLEOTIDE SEQUENCE [LARGE SCALE GENOMIC DNA]</scope>
    <source>
        <strain evidence="7 8">DSM 19867</strain>
    </source>
</reference>
<dbReference type="FunFam" id="3.90.230.10:FF:000009">
    <property type="entry name" value="xaa-Pro aminopeptidase 2"/>
    <property type="match status" value="1"/>
</dbReference>
<dbReference type="Pfam" id="PF16189">
    <property type="entry name" value="Creatinase_N_2"/>
    <property type="match status" value="1"/>
</dbReference>
<dbReference type="InterPro" id="IPR000994">
    <property type="entry name" value="Pept_M24"/>
</dbReference>
<evidence type="ECO:0000256" key="1">
    <source>
        <dbReference type="ARBA" id="ARBA00008766"/>
    </source>
</evidence>
<dbReference type="SUPFAM" id="SSF53092">
    <property type="entry name" value="Creatinase/prolidase N-terminal domain"/>
    <property type="match status" value="1"/>
</dbReference>
<evidence type="ECO:0000256" key="2">
    <source>
        <dbReference type="ARBA" id="ARBA00022723"/>
    </source>
</evidence>
<name>A0A846MWN5_9PROT</name>
<sequence length="604" mass="65403">MKKIYQSFDDLSDKSTCAPRLRLLREELAKRGVDGFIVPRADEHQGEYVPKKAERLAWLTAFTGSAGAAVVLADKAAVFVDGRYTLQVRQQTDTALFDPRDLVSEGVGGWLEANAPKGAKIAYDPWLHTPAQIDALKISVAHAGASLVALDSNPIDAVWDNQPAAPTARAIVQGIARSGEASETKRTRLAEEIKAKGADAFVVTLPDSICWLLNIRGADVPHTPFALSFAILNSDGATDLFIDEAKTTPELKQHLGNSVRLRAPGEFVGALKDYAGKTVALDPNWAASAISDTLSAAGATVKRLADPCQLAKACKNPIEIEGMRQAHIRDGAAMVKFLSWLAAEAPKGGLSEISATQQLEAIRSESELLTDLSFDSISAAGEHAALPHYRVTSASNLPLKLNEIYLIDSGGQYYDGTTDITRTIIVGSPSDEMKDRFTRVLKGHIALATAKFPEGTSGYALDSFARRPLWDAGLDYDHGTGHGVGSYLSVHEGPQNISKRPIVQPLKPGMILSNEPGYYKQGAYGIRIENLVVVQEAITDGDRKLLEFETITLAPIDLNLVDPLLLSAEETNWLNAYHERVRETLEPLVDGEARAWLAHATRMI</sequence>
<dbReference type="GO" id="GO:0005737">
    <property type="term" value="C:cytoplasm"/>
    <property type="evidence" value="ECO:0007669"/>
    <property type="project" value="UniProtKB-ARBA"/>
</dbReference>
<accession>A0A846MWN5</accession>
<dbReference type="SUPFAM" id="SSF55920">
    <property type="entry name" value="Creatinase/aminopeptidase"/>
    <property type="match status" value="1"/>
</dbReference>
<evidence type="ECO:0000313" key="7">
    <source>
        <dbReference type="EMBL" id="NIK87482.1"/>
    </source>
</evidence>
<evidence type="ECO:0000256" key="3">
    <source>
        <dbReference type="ARBA" id="ARBA00022801"/>
    </source>
</evidence>
<protein>
    <submittedName>
        <fullName evidence="7">Xaa-Pro aminopeptidase</fullName>
        <ecNumber evidence="7">3.4.11.9</ecNumber>
    </submittedName>
</protein>
<evidence type="ECO:0000313" key="8">
    <source>
        <dbReference type="Proteomes" id="UP000570514"/>
    </source>
</evidence>
<keyword evidence="3 7" id="KW-0378">Hydrolase</keyword>
<comment type="similarity">
    <text evidence="1">Belongs to the peptidase M24B family.</text>
</comment>
<organism evidence="7 8">
    <name type="scientific">Rhizomicrobium palustre</name>
    <dbReference type="NCBI Taxonomy" id="189966"/>
    <lineage>
        <taxon>Bacteria</taxon>
        <taxon>Pseudomonadati</taxon>
        <taxon>Pseudomonadota</taxon>
        <taxon>Alphaproteobacteria</taxon>
        <taxon>Micropepsales</taxon>
        <taxon>Micropepsaceae</taxon>
        <taxon>Rhizomicrobium</taxon>
    </lineage>
</organism>
<feature type="domain" description="Peptidase M24" evidence="4">
    <location>
        <begin position="321"/>
        <end position="536"/>
    </location>
</feature>
<dbReference type="InterPro" id="IPR029149">
    <property type="entry name" value="Creatin/AminoP/Spt16_N"/>
</dbReference>
<dbReference type="EC" id="3.4.11.9" evidence="7"/>
<evidence type="ECO:0000259" key="5">
    <source>
        <dbReference type="Pfam" id="PF01321"/>
    </source>
</evidence>